<evidence type="ECO:0000313" key="6">
    <source>
        <dbReference type="EMBL" id="RHY54547.1"/>
    </source>
</evidence>
<feature type="non-terminal residue" evidence="6">
    <location>
        <position position="544"/>
    </location>
</feature>
<dbReference type="VEuPathDB" id="FungiDB:H257_02856"/>
<dbReference type="FunFam" id="3.40.50.720:FF:000137">
    <property type="entry name" value="Hydroxysteroid (17-beta) dehydrogenase 3"/>
    <property type="match status" value="1"/>
</dbReference>
<dbReference type="Proteomes" id="UP000283543">
    <property type="component" value="Unassembled WGS sequence"/>
</dbReference>
<keyword evidence="2" id="KW-0521">NADP</keyword>
<name>A0A3R7AS36_APHAT</name>
<dbReference type="SUPFAM" id="SSF51735">
    <property type="entry name" value="NAD(P)-binding Rossmann-fold domains"/>
    <property type="match status" value="1"/>
</dbReference>
<gene>
    <name evidence="6" type="ORF">DYB34_010527</name>
</gene>
<dbReference type="EMBL" id="QUTB01005579">
    <property type="protein sequence ID" value="RHY54547.1"/>
    <property type="molecule type" value="Genomic_DNA"/>
</dbReference>
<keyword evidence="3" id="KW-0560">Oxidoreductase</keyword>
<comment type="similarity">
    <text evidence="1">Belongs to the short-chain dehydrogenases/reductases (SDR) family.</text>
</comment>
<keyword evidence="5" id="KW-1133">Transmembrane helix</keyword>
<accession>A0A3R7AS36</accession>
<sequence>MFLIGRNAESLDVPKFSNSTECNLTTPRAMSILSHIASHQHAHFAKQAAQVIGLLVLTKLGLTLLSGIYAFFLRGGKKLTKYGKWAIVTGATDGIGKATALELARKGLNIVLISRTQSKLDEVAKEITTKYNTVSVKTLSVDYSNLTDASVAAIRKVIADVGDVGVLVNNVGQSYDFPQYFHELSDESVASLVNMNIKSTFVMSKLVLPGMVERKRGAIVNCSSGSARIACPLCIEQYTLGLAGEYAAKNISVQCHTPMFVTSKLSKIRHASFAVPSPTTYAKAAVANIGYETVVSPYWPHALQIWLYEAVPHFIMSKVALSTHLGIRKPSALKRKDHPSPSSPRSANSVTFADLKAAQRRSMKALREIALTEINSLEPQMPEASRREIAAVLQAHVNEMSSSTFTHLSRVYFPTELRTPPCRPSHPSNLIICIESTKKTESPVDPAALARIKDLEAQIHATEQRIHAHQSRLPTTIRDILHANFAAQAKALEVALSSPSKVPVTDSDGTSIKYSEEDIAAVKATFARVRRLSIAHPDDLPISH</sequence>
<dbReference type="InterPro" id="IPR002347">
    <property type="entry name" value="SDR_fam"/>
</dbReference>
<dbReference type="InterPro" id="IPR036291">
    <property type="entry name" value="NAD(P)-bd_dom_sf"/>
</dbReference>
<dbReference type="PANTHER" id="PTHR43899">
    <property type="entry name" value="RH59310P"/>
    <property type="match status" value="1"/>
</dbReference>
<feature type="transmembrane region" description="Helical" evidence="5">
    <location>
        <begin position="51"/>
        <end position="72"/>
    </location>
</feature>
<dbReference type="AlphaFoldDB" id="A0A3R7AS36"/>
<dbReference type="CDD" id="cd05356">
    <property type="entry name" value="17beta-HSD1_like_SDR_c"/>
    <property type="match status" value="1"/>
</dbReference>
<reference evidence="6 7" key="1">
    <citation type="submission" date="2018-08" db="EMBL/GenBank/DDBJ databases">
        <title>Aphanomyces genome sequencing and annotation.</title>
        <authorList>
            <person name="Minardi D."/>
            <person name="Oidtmann B."/>
            <person name="Van Der Giezen M."/>
            <person name="Studholme D.J."/>
        </authorList>
    </citation>
    <scope>NUCLEOTIDE SEQUENCE [LARGE SCALE GENOMIC DNA]</scope>
    <source>
        <strain evidence="6 7">Si</strain>
    </source>
</reference>
<organism evidence="6 7">
    <name type="scientific">Aphanomyces astaci</name>
    <name type="common">Crayfish plague agent</name>
    <dbReference type="NCBI Taxonomy" id="112090"/>
    <lineage>
        <taxon>Eukaryota</taxon>
        <taxon>Sar</taxon>
        <taxon>Stramenopiles</taxon>
        <taxon>Oomycota</taxon>
        <taxon>Saprolegniomycetes</taxon>
        <taxon>Saprolegniales</taxon>
        <taxon>Verrucalvaceae</taxon>
        <taxon>Aphanomyces</taxon>
    </lineage>
</organism>
<dbReference type="Gene3D" id="3.40.50.720">
    <property type="entry name" value="NAD(P)-binding Rossmann-like Domain"/>
    <property type="match status" value="1"/>
</dbReference>
<proteinExistence type="inferred from homology"/>
<keyword evidence="5" id="KW-0472">Membrane</keyword>
<evidence type="ECO:0000256" key="1">
    <source>
        <dbReference type="ARBA" id="ARBA00006484"/>
    </source>
</evidence>
<dbReference type="Pfam" id="PF00106">
    <property type="entry name" value="adh_short"/>
    <property type="match status" value="1"/>
</dbReference>
<dbReference type="InterPro" id="IPR051019">
    <property type="entry name" value="VLCFA-Steroid_DH"/>
</dbReference>
<evidence type="ECO:0000313" key="7">
    <source>
        <dbReference type="Proteomes" id="UP000283543"/>
    </source>
</evidence>
<dbReference type="PANTHER" id="PTHR43899:SF13">
    <property type="entry name" value="RH59310P"/>
    <property type="match status" value="1"/>
</dbReference>
<evidence type="ECO:0000256" key="3">
    <source>
        <dbReference type="ARBA" id="ARBA00023002"/>
    </source>
</evidence>
<comment type="caution">
    <text evidence="6">The sequence shown here is derived from an EMBL/GenBank/DDBJ whole genome shotgun (WGS) entry which is preliminary data.</text>
</comment>
<feature type="region of interest" description="Disordered" evidence="4">
    <location>
        <begin position="331"/>
        <end position="350"/>
    </location>
</feature>
<protein>
    <submittedName>
        <fullName evidence="6">Uncharacterized protein</fullName>
    </submittedName>
</protein>
<dbReference type="PRINTS" id="PR00081">
    <property type="entry name" value="GDHRDH"/>
</dbReference>
<keyword evidence="5" id="KW-0812">Transmembrane</keyword>
<evidence type="ECO:0000256" key="2">
    <source>
        <dbReference type="ARBA" id="ARBA00022857"/>
    </source>
</evidence>
<evidence type="ECO:0000256" key="5">
    <source>
        <dbReference type="SAM" id="Phobius"/>
    </source>
</evidence>
<dbReference type="GO" id="GO:0016491">
    <property type="term" value="F:oxidoreductase activity"/>
    <property type="evidence" value="ECO:0007669"/>
    <property type="project" value="UniProtKB-KW"/>
</dbReference>
<evidence type="ECO:0000256" key="4">
    <source>
        <dbReference type="SAM" id="MobiDB-lite"/>
    </source>
</evidence>